<organism evidence="1 2">
    <name type="scientific">Polarella glacialis</name>
    <name type="common">Dinoflagellate</name>
    <dbReference type="NCBI Taxonomy" id="89957"/>
    <lineage>
        <taxon>Eukaryota</taxon>
        <taxon>Sar</taxon>
        <taxon>Alveolata</taxon>
        <taxon>Dinophyceae</taxon>
        <taxon>Suessiales</taxon>
        <taxon>Suessiaceae</taxon>
        <taxon>Polarella</taxon>
    </lineage>
</organism>
<comment type="caution">
    <text evidence="1">The sequence shown here is derived from an EMBL/GenBank/DDBJ whole genome shotgun (WGS) entry which is preliminary data.</text>
</comment>
<accession>A0A813FL56</accession>
<proteinExistence type="predicted"/>
<sequence>LPSGAVVVRREDLKRVPPRVGPAWLRCQLHVHDDKWAREELQLMLQRYLGARMTFSSPVRQPLGVLMYSCASWAAAANSSGQSEVGRAELEEVFGSELPFVGVSVRGEVAPAGVAIGGVDSKRTAVHGHTSSCCFLSYEP</sequence>
<name>A0A813FL56_POLGL</name>
<gene>
    <name evidence="1" type="ORF">PGLA1383_LOCUS30572</name>
</gene>
<dbReference type="EMBL" id="CAJNNV010025160">
    <property type="protein sequence ID" value="CAE8612778.1"/>
    <property type="molecule type" value="Genomic_DNA"/>
</dbReference>
<keyword evidence="2" id="KW-1185">Reference proteome</keyword>
<evidence type="ECO:0000313" key="1">
    <source>
        <dbReference type="EMBL" id="CAE8612778.1"/>
    </source>
</evidence>
<protein>
    <submittedName>
        <fullName evidence="1">Uncharacterized protein</fullName>
    </submittedName>
</protein>
<feature type="non-terminal residue" evidence="1">
    <location>
        <position position="140"/>
    </location>
</feature>
<dbReference type="AlphaFoldDB" id="A0A813FL56"/>
<evidence type="ECO:0000313" key="2">
    <source>
        <dbReference type="Proteomes" id="UP000654075"/>
    </source>
</evidence>
<dbReference type="Proteomes" id="UP000654075">
    <property type="component" value="Unassembled WGS sequence"/>
</dbReference>
<reference evidence="1" key="1">
    <citation type="submission" date="2021-02" db="EMBL/GenBank/DDBJ databases">
        <authorList>
            <person name="Dougan E. K."/>
            <person name="Rhodes N."/>
            <person name="Thang M."/>
            <person name="Chan C."/>
        </authorList>
    </citation>
    <scope>NUCLEOTIDE SEQUENCE</scope>
</reference>
<dbReference type="OrthoDB" id="410380at2759"/>